<dbReference type="Pfam" id="PF01243">
    <property type="entry name" value="PNPOx_N"/>
    <property type="match status" value="1"/>
</dbReference>
<dbReference type="SUPFAM" id="SSF50475">
    <property type="entry name" value="FMN-binding split barrel"/>
    <property type="match status" value="1"/>
</dbReference>
<name>A0ABP5GE15_9ACTN</name>
<keyword evidence="1" id="KW-0560">Oxidoreductase</keyword>
<gene>
    <name evidence="3" type="ORF">GCM10009839_49560</name>
</gene>
<evidence type="ECO:0000313" key="3">
    <source>
        <dbReference type="EMBL" id="GAA2041259.1"/>
    </source>
</evidence>
<proteinExistence type="predicted"/>
<accession>A0ABP5GE15</accession>
<dbReference type="RefSeq" id="WP_344668044.1">
    <property type="nucleotide sequence ID" value="NZ_BAAAQN010000031.1"/>
</dbReference>
<dbReference type="Proteomes" id="UP001500751">
    <property type="component" value="Unassembled WGS sequence"/>
</dbReference>
<dbReference type="EMBL" id="BAAAQN010000031">
    <property type="protein sequence ID" value="GAA2041259.1"/>
    <property type="molecule type" value="Genomic_DNA"/>
</dbReference>
<reference evidence="4" key="1">
    <citation type="journal article" date="2019" name="Int. J. Syst. Evol. Microbiol.">
        <title>The Global Catalogue of Microorganisms (GCM) 10K type strain sequencing project: providing services to taxonomists for standard genome sequencing and annotation.</title>
        <authorList>
            <consortium name="The Broad Institute Genomics Platform"/>
            <consortium name="The Broad Institute Genome Sequencing Center for Infectious Disease"/>
            <person name="Wu L."/>
            <person name="Ma J."/>
        </authorList>
    </citation>
    <scope>NUCLEOTIDE SEQUENCE [LARGE SCALE GENOMIC DNA]</scope>
    <source>
        <strain evidence="4">JCM 16014</strain>
    </source>
</reference>
<evidence type="ECO:0000256" key="1">
    <source>
        <dbReference type="ARBA" id="ARBA00023002"/>
    </source>
</evidence>
<protein>
    <submittedName>
        <fullName evidence="3">Pyridoxamine 5'-phosphate oxidase family protein</fullName>
    </submittedName>
</protein>
<dbReference type="InterPro" id="IPR012349">
    <property type="entry name" value="Split_barrel_FMN-bd"/>
</dbReference>
<dbReference type="InterPro" id="IPR011576">
    <property type="entry name" value="Pyridox_Oxase_N"/>
</dbReference>
<dbReference type="PANTHER" id="PTHR35176:SF4">
    <property type="entry name" value="PYRIDOXAMINE 5'-PHOSPHATE OXIDASE-RELATED FMN-BINDING"/>
    <property type="match status" value="1"/>
</dbReference>
<keyword evidence="4" id="KW-1185">Reference proteome</keyword>
<dbReference type="InterPro" id="IPR052019">
    <property type="entry name" value="F420H2_bilvrd_red/Heme_oxyg"/>
</dbReference>
<comment type="caution">
    <text evidence="3">The sequence shown here is derived from an EMBL/GenBank/DDBJ whole genome shotgun (WGS) entry which is preliminary data.</text>
</comment>
<evidence type="ECO:0000313" key="4">
    <source>
        <dbReference type="Proteomes" id="UP001500751"/>
    </source>
</evidence>
<dbReference type="PANTHER" id="PTHR35176">
    <property type="entry name" value="HEME OXYGENASE HI_0854-RELATED"/>
    <property type="match status" value="1"/>
</dbReference>
<feature type="domain" description="Pyridoxamine 5'-phosphate oxidase N-terminal" evidence="2">
    <location>
        <begin position="25"/>
        <end position="134"/>
    </location>
</feature>
<dbReference type="Gene3D" id="2.30.110.10">
    <property type="entry name" value="Electron Transport, Fmn-binding Protein, Chain A"/>
    <property type="match status" value="1"/>
</dbReference>
<sequence length="171" mass="18868">MSQAEPTVEFNGDFSEPGATARPWAEVAELLSSSEMFWLSTVRGDGRPHVVPLPTVWLDGVLHFATGPGEQKAVNLRSNSHCVLSTGANHFREGLDVVVEGDAVRVTDRSRLEQLAVLWKSKLDWTYEVTDDAFRDEDGPSGDILVFAVVPAKILAFGKSPYSQTRYRYGN</sequence>
<organism evidence="3 4">
    <name type="scientific">Catenulispora yoronensis</name>
    <dbReference type="NCBI Taxonomy" id="450799"/>
    <lineage>
        <taxon>Bacteria</taxon>
        <taxon>Bacillati</taxon>
        <taxon>Actinomycetota</taxon>
        <taxon>Actinomycetes</taxon>
        <taxon>Catenulisporales</taxon>
        <taxon>Catenulisporaceae</taxon>
        <taxon>Catenulispora</taxon>
    </lineage>
</organism>
<evidence type="ECO:0000259" key="2">
    <source>
        <dbReference type="Pfam" id="PF01243"/>
    </source>
</evidence>